<gene>
    <name evidence="3" type="ORF">C7U55_11345</name>
</gene>
<organism evidence="3 4">
    <name type="scientific">Faecalibacillus faecis</name>
    <dbReference type="NCBI Taxonomy" id="1982628"/>
    <lineage>
        <taxon>Bacteria</taxon>
        <taxon>Bacillati</taxon>
        <taxon>Bacillota</taxon>
        <taxon>Erysipelotrichia</taxon>
        <taxon>Erysipelotrichales</taxon>
        <taxon>Coprobacillaceae</taxon>
        <taxon>Faecalibacillus</taxon>
    </lineage>
</organism>
<dbReference type="PROSITE" id="PS51371">
    <property type="entry name" value="CBS"/>
    <property type="match status" value="1"/>
</dbReference>
<evidence type="ECO:0000313" key="4">
    <source>
        <dbReference type="Proteomes" id="UP000241201"/>
    </source>
</evidence>
<sequence length="347" mass="40026">MKIEDYIVDSNMQLSDAVAQMTKNAVKGLVVVENEKVVGVFTRRDLVNCSHVFGIRNVPIKAFINENFNYCLNKVDEKYKNSKHTLIPVLNEKKELIDIYFPKKTVYINKYHYPVVVMAGGLGTRLYPYTKVLPKPLVPVIDDKPMVEMIMDSFNNYGSDDFYLIVNHKKEMIKSYFEENDHNYNVHYGEEIEQLGTGGGLYYVKDQVKETFYLTNCDILTLEDYDEIYEYHKNAGNVITMIVSLKSVHVPYGVIHTDENQNLVGSTEKPTYMILVNTGVYIVEPDVFNYIGCEEKVDFPTVINRIKNDGKKVGIYPITEDKWLDMGQINELENSRQILSSLIKEEK</sequence>
<evidence type="ECO:0000259" key="2">
    <source>
        <dbReference type="PROSITE" id="PS51371"/>
    </source>
</evidence>
<dbReference type="Gene3D" id="3.10.580.10">
    <property type="entry name" value="CBS-domain"/>
    <property type="match status" value="1"/>
</dbReference>
<dbReference type="Pfam" id="PF00571">
    <property type="entry name" value="CBS"/>
    <property type="match status" value="1"/>
</dbReference>
<dbReference type="InterPro" id="IPR005835">
    <property type="entry name" value="NTP_transferase_dom"/>
</dbReference>
<dbReference type="Gene3D" id="3.90.550.10">
    <property type="entry name" value="Spore Coat Polysaccharide Biosynthesis Protein SpsA, Chain A"/>
    <property type="match status" value="1"/>
</dbReference>
<keyword evidence="4" id="KW-1185">Reference proteome</keyword>
<proteinExistence type="predicted"/>
<dbReference type="EMBL" id="PYLP01000019">
    <property type="protein sequence ID" value="PST37253.1"/>
    <property type="molecule type" value="Genomic_DNA"/>
</dbReference>
<keyword evidence="3" id="KW-0808">Transferase</keyword>
<dbReference type="Pfam" id="PF00483">
    <property type="entry name" value="NTP_transferase"/>
    <property type="match status" value="1"/>
</dbReference>
<reference evidence="4" key="1">
    <citation type="submission" date="2018-03" db="EMBL/GenBank/DDBJ databases">
        <title>Lachnoclostridium SNUG30370 gen.nov., sp.nov., isolated from human faeces.</title>
        <authorList>
            <person name="Seo B."/>
            <person name="Jeon K."/>
            <person name="Ko G."/>
        </authorList>
    </citation>
    <scope>NUCLEOTIDE SEQUENCE [LARGE SCALE GENOMIC DNA]</scope>
    <source>
        <strain evidence="4">SNUG30370</strain>
    </source>
</reference>
<dbReference type="InterPro" id="IPR000644">
    <property type="entry name" value="CBS_dom"/>
</dbReference>
<dbReference type="AlphaFoldDB" id="A0A2T3FPT2"/>
<dbReference type="SMART" id="SM00116">
    <property type="entry name" value="CBS"/>
    <property type="match status" value="1"/>
</dbReference>
<dbReference type="InterPro" id="IPR050486">
    <property type="entry name" value="Mannose-1P_guanyltransferase"/>
</dbReference>
<dbReference type="InterPro" id="IPR046342">
    <property type="entry name" value="CBS_dom_sf"/>
</dbReference>
<dbReference type="RefSeq" id="WP_106988663.1">
    <property type="nucleotide sequence ID" value="NZ_PYLP01000019.1"/>
</dbReference>
<name>A0A2T3FPT2_9FIRM</name>
<accession>A0A2T3FPT2</accession>
<dbReference type="SUPFAM" id="SSF54631">
    <property type="entry name" value="CBS-domain pair"/>
    <property type="match status" value="1"/>
</dbReference>
<keyword evidence="1" id="KW-0129">CBS domain</keyword>
<feature type="domain" description="CBS" evidence="2">
    <location>
        <begin position="1"/>
        <end position="58"/>
    </location>
</feature>
<comment type="caution">
    <text evidence="3">The sequence shown here is derived from an EMBL/GenBank/DDBJ whole genome shotgun (WGS) entry which is preliminary data.</text>
</comment>
<evidence type="ECO:0000313" key="3">
    <source>
        <dbReference type="EMBL" id="PST37253.1"/>
    </source>
</evidence>
<dbReference type="Proteomes" id="UP000241201">
    <property type="component" value="Unassembled WGS sequence"/>
</dbReference>
<dbReference type="GO" id="GO:0016740">
    <property type="term" value="F:transferase activity"/>
    <property type="evidence" value="ECO:0007669"/>
    <property type="project" value="UniProtKB-KW"/>
</dbReference>
<evidence type="ECO:0000256" key="1">
    <source>
        <dbReference type="PROSITE-ProRule" id="PRU00703"/>
    </source>
</evidence>
<dbReference type="SUPFAM" id="SSF53448">
    <property type="entry name" value="Nucleotide-diphospho-sugar transferases"/>
    <property type="match status" value="1"/>
</dbReference>
<dbReference type="GeneID" id="77471677"/>
<protein>
    <submittedName>
        <fullName evidence="3">Nucleotidyltransferase</fullName>
    </submittedName>
</protein>
<dbReference type="PANTHER" id="PTHR22572">
    <property type="entry name" value="SUGAR-1-PHOSPHATE GUANYL TRANSFERASE"/>
    <property type="match status" value="1"/>
</dbReference>
<dbReference type="InterPro" id="IPR029044">
    <property type="entry name" value="Nucleotide-diphossugar_trans"/>
</dbReference>